<organism evidence="8">
    <name type="scientific">marine metagenome</name>
    <dbReference type="NCBI Taxonomy" id="408172"/>
    <lineage>
        <taxon>unclassified sequences</taxon>
        <taxon>metagenomes</taxon>
        <taxon>ecological metagenomes</taxon>
    </lineage>
</organism>
<dbReference type="Gene3D" id="2.40.50.140">
    <property type="entry name" value="Nucleic acid-binding proteins"/>
    <property type="match status" value="1"/>
</dbReference>
<dbReference type="InterPro" id="IPR003717">
    <property type="entry name" value="RecO"/>
</dbReference>
<name>A0A381PL69_9ZZZZ</name>
<reference evidence="8" key="1">
    <citation type="submission" date="2018-05" db="EMBL/GenBank/DDBJ databases">
        <authorList>
            <person name="Lanie J.A."/>
            <person name="Ng W.-L."/>
            <person name="Kazmierczak K.M."/>
            <person name="Andrzejewski T.M."/>
            <person name="Davidsen T.M."/>
            <person name="Wayne K.J."/>
            <person name="Tettelin H."/>
            <person name="Glass J.I."/>
            <person name="Rusch D."/>
            <person name="Podicherti R."/>
            <person name="Tsui H.-C.T."/>
            <person name="Winkler M.E."/>
        </authorList>
    </citation>
    <scope>NUCLEOTIDE SEQUENCE</scope>
</reference>
<dbReference type="HAMAP" id="MF_00201">
    <property type="entry name" value="RecO"/>
    <property type="match status" value="1"/>
</dbReference>
<dbReference type="PANTHER" id="PTHR33991:SF1">
    <property type="entry name" value="DNA REPAIR PROTEIN RECO"/>
    <property type="match status" value="1"/>
</dbReference>
<accession>A0A381PL69</accession>
<dbReference type="GO" id="GO:0043590">
    <property type="term" value="C:bacterial nucleoid"/>
    <property type="evidence" value="ECO:0007669"/>
    <property type="project" value="TreeGrafter"/>
</dbReference>
<dbReference type="Pfam" id="PF02565">
    <property type="entry name" value="RecO_C"/>
    <property type="match status" value="1"/>
</dbReference>
<dbReference type="EMBL" id="UINC01001008">
    <property type="protein sequence ID" value="SUZ67334.1"/>
    <property type="molecule type" value="Genomic_DNA"/>
</dbReference>
<dbReference type="InterPro" id="IPR037278">
    <property type="entry name" value="ARFGAP/RecO"/>
</dbReference>
<dbReference type="Pfam" id="PF11967">
    <property type="entry name" value="RecO_N"/>
    <property type="match status" value="1"/>
</dbReference>
<comment type="similarity">
    <text evidence="1">Belongs to the RecO family.</text>
</comment>
<proteinExistence type="inferred from homology"/>
<dbReference type="Gene3D" id="1.20.1440.120">
    <property type="entry name" value="Recombination protein O, C-terminal domain"/>
    <property type="match status" value="1"/>
</dbReference>
<evidence type="ECO:0000256" key="1">
    <source>
        <dbReference type="ARBA" id="ARBA00007452"/>
    </source>
</evidence>
<evidence type="ECO:0000256" key="4">
    <source>
        <dbReference type="ARBA" id="ARBA00023172"/>
    </source>
</evidence>
<dbReference type="InterPro" id="IPR012340">
    <property type="entry name" value="NA-bd_OB-fold"/>
</dbReference>
<dbReference type="AlphaFoldDB" id="A0A381PL69"/>
<dbReference type="InterPro" id="IPR042242">
    <property type="entry name" value="RecO_C"/>
</dbReference>
<keyword evidence="3" id="KW-0227">DNA damage</keyword>
<protein>
    <recommendedName>
        <fullName evidence="2">DNA repair protein RecO</fullName>
    </recommendedName>
    <alternativeName>
        <fullName evidence="6">Recombination protein O</fullName>
    </alternativeName>
</protein>
<dbReference type="SUPFAM" id="SSF57863">
    <property type="entry name" value="ArfGap/RecO-like zinc finger"/>
    <property type="match status" value="1"/>
</dbReference>
<dbReference type="PANTHER" id="PTHR33991">
    <property type="entry name" value="DNA REPAIR PROTEIN RECO"/>
    <property type="match status" value="1"/>
</dbReference>
<evidence type="ECO:0000259" key="7">
    <source>
        <dbReference type="Pfam" id="PF11967"/>
    </source>
</evidence>
<dbReference type="InterPro" id="IPR022572">
    <property type="entry name" value="DNA_rep/recomb_RecO_N"/>
</dbReference>
<evidence type="ECO:0000256" key="2">
    <source>
        <dbReference type="ARBA" id="ARBA00021310"/>
    </source>
</evidence>
<dbReference type="GO" id="GO:0006302">
    <property type="term" value="P:double-strand break repair"/>
    <property type="evidence" value="ECO:0007669"/>
    <property type="project" value="TreeGrafter"/>
</dbReference>
<evidence type="ECO:0000256" key="6">
    <source>
        <dbReference type="ARBA" id="ARBA00033409"/>
    </source>
</evidence>
<evidence type="ECO:0000256" key="3">
    <source>
        <dbReference type="ARBA" id="ARBA00022763"/>
    </source>
</evidence>
<keyword evidence="5" id="KW-0234">DNA repair</keyword>
<dbReference type="Gene3D" id="6.20.220.20">
    <property type="entry name" value="Recombination protein O, zinc-binding domain"/>
    <property type="match status" value="1"/>
</dbReference>
<sequence>MAHYRDSGVIVRTYKLGEADRILSVITENHGKVRAVAKGVRKTRSRYGGRLELLRHLDLQFYKGRGDLDIVTQAETRDHWPEIRNNLDRLGKALTIAEAVDQVAQDRQPNSELYRMLCGGLATLHVADPALMVPAFMLKVLALEGVAPALDECVIGGETSALEFFDPGTGGVTCAAHQRGRPISSSALELMRATLGGALAKVLEVQQAPHTDEVSSIVHRLWEFHVERRLRSTELLS</sequence>
<keyword evidence="4" id="KW-0233">DNA recombination</keyword>
<dbReference type="NCBIfam" id="TIGR00613">
    <property type="entry name" value="reco"/>
    <property type="match status" value="1"/>
</dbReference>
<evidence type="ECO:0000256" key="5">
    <source>
        <dbReference type="ARBA" id="ARBA00023204"/>
    </source>
</evidence>
<feature type="domain" description="DNA replication/recombination mediator RecO N-terminal" evidence="7">
    <location>
        <begin position="1"/>
        <end position="77"/>
    </location>
</feature>
<gene>
    <name evidence="8" type="ORF">METZ01_LOCUS20188</name>
</gene>
<dbReference type="GO" id="GO:0006310">
    <property type="term" value="P:DNA recombination"/>
    <property type="evidence" value="ECO:0007669"/>
    <property type="project" value="UniProtKB-KW"/>
</dbReference>
<evidence type="ECO:0000313" key="8">
    <source>
        <dbReference type="EMBL" id="SUZ67334.1"/>
    </source>
</evidence>
<dbReference type="SUPFAM" id="SSF50249">
    <property type="entry name" value="Nucleic acid-binding proteins"/>
    <property type="match status" value="1"/>
</dbReference>